<dbReference type="PANTHER" id="PTHR44103">
    <property type="entry name" value="PROPROTEIN CONVERTASE P"/>
    <property type="match status" value="1"/>
</dbReference>
<dbReference type="PANTHER" id="PTHR44103:SF1">
    <property type="entry name" value="PROPROTEIN CONVERTASE P"/>
    <property type="match status" value="1"/>
</dbReference>
<protein>
    <recommendedName>
        <fullName evidence="3">SGNH hydrolase-type esterase domain-containing protein</fullName>
    </recommendedName>
</protein>
<name>A0A8H4XMW9_9HYPO</name>
<dbReference type="Gene3D" id="3.20.20.190">
    <property type="entry name" value="Phosphatidylinositol (PI) phosphodiesterase"/>
    <property type="match status" value="1"/>
</dbReference>
<evidence type="ECO:0000256" key="1">
    <source>
        <dbReference type="ARBA" id="ARBA00022729"/>
    </source>
</evidence>
<keyword evidence="5" id="KW-1185">Reference proteome</keyword>
<comment type="caution">
    <text evidence="4">The sequence shown here is derived from an EMBL/GenBank/DDBJ whole genome shotgun (WGS) entry which is preliminary data.</text>
</comment>
<accession>A0A8H4XMW9</accession>
<dbReference type="InterPro" id="IPR036514">
    <property type="entry name" value="SGNH_hydro_sf"/>
</dbReference>
<feature type="region of interest" description="Disordered" evidence="2">
    <location>
        <begin position="769"/>
        <end position="808"/>
    </location>
</feature>
<dbReference type="Gene3D" id="3.40.50.1110">
    <property type="entry name" value="SGNH hydrolase"/>
    <property type="match status" value="1"/>
</dbReference>
<dbReference type="GO" id="GO:0008081">
    <property type="term" value="F:phosphoric diester hydrolase activity"/>
    <property type="evidence" value="ECO:0007669"/>
    <property type="project" value="InterPro"/>
</dbReference>
<dbReference type="Proteomes" id="UP000635477">
    <property type="component" value="Unassembled WGS sequence"/>
</dbReference>
<dbReference type="GO" id="GO:0006629">
    <property type="term" value="P:lipid metabolic process"/>
    <property type="evidence" value="ECO:0007669"/>
    <property type="project" value="InterPro"/>
</dbReference>
<dbReference type="InterPro" id="IPR013830">
    <property type="entry name" value="SGNH_hydro"/>
</dbReference>
<dbReference type="InterPro" id="IPR017946">
    <property type="entry name" value="PLC-like_Pdiesterase_TIM-brl"/>
</dbReference>
<feature type="compositionally biased region" description="Acidic residues" evidence="2">
    <location>
        <begin position="777"/>
        <end position="787"/>
    </location>
</feature>
<proteinExistence type="predicted"/>
<gene>
    <name evidence="4" type="ORF">FZEAL_2992</name>
</gene>
<feature type="compositionally biased region" description="Basic and acidic residues" evidence="2">
    <location>
        <begin position="788"/>
        <end position="804"/>
    </location>
</feature>
<evidence type="ECO:0000259" key="3">
    <source>
        <dbReference type="Pfam" id="PF13472"/>
    </source>
</evidence>
<organism evidence="4 5">
    <name type="scientific">Fusarium zealandicum</name>
    <dbReference type="NCBI Taxonomy" id="1053134"/>
    <lineage>
        <taxon>Eukaryota</taxon>
        <taxon>Fungi</taxon>
        <taxon>Dikarya</taxon>
        <taxon>Ascomycota</taxon>
        <taxon>Pezizomycotina</taxon>
        <taxon>Sordariomycetes</taxon>
        <taxon>Hypocreomycetidae</taxon>
        <taxon>Hypocreales</taxon>
        <taxon>Nectriaceae</taxon>
        <taxon>Fusarium</taxon>
        <taxon>Fusarium staphyleae species complex</taxon>
    </lineage>
</organism>
<dbReference type="CDD" id="cd01833">
    <property type="entry name" value="XynB_like"/>
    <property type="match status" value="1"/>
</dbReference>
<evidence type="ECO:0000313" key="4">
    <source>
        <dbReference type="EMBL" id="KAF4981158.1"/>
    </source>
</evidence>
<sequence length="1439" mass="156906">MPLGDSITKGSGSTGIVGYRGPLRNKLLSQGKTDDITVDMIGTMRDGNMVDNDHEGHSGEYLADINRYWKDSIKARPNLVLVHAGTNNMDKNRDLAIALDLMRSIIDGIFESAPDVTIMVAPVIWANKPAMQANSDHFNAQVESLIELRQTQGKHILPVHVDITVNDLSDEKHPNDRGYEKMANAWLKAIVEADSRGWLKNPVKVSESDAPNMGLGYSSDSGNGNGNPLVNVWDKKGTVFPGFRTWESVGTIRGPVEDASREKVLLADLDGDGIADYILVGGDGSMKAWINGGTANDWKYIGRVEPPWMSVKGDMIRLADVDNDGKADLIVLYEDGAAKAWTNIDDGKEFEPLDSKWATGLASKSKVRFEDIDGDGYADYVIVESDGATKWARNTHNNGKDSSKKNWETAVSIAPGPAGMPPNAARLRDIDGDGKADYLIIYEGGAVKALRNTIGKGERNWEDLGTIAPGIEGVTGDMIRFADMDGDGLADFLAVGNDGSIRMWKNLGIMGSDKGQSMRFADLTGDGKDDIISVDSRGRALAWINKGVDQWESIGEIAPGFDEDLSSARIEFADVNGDKKADYLIIYGGGSVKAYLNNGNLPDPGSERIWQNGIVIAPGVGEPGSKVRFADLDGDGYDDFLILYEGGAVKYWQNNKNIPPKDGERIWKDGIVVATGVGEPGSKIRFADLTGDGKADYIVQYEGGAARGYRNSGNIPGGEGRKWNDMGTIATGVSPQGPVSYADLNGDGKADYLVVFDGGSVNAYINKYDWNSPVPGEDPDAGDEDPKDGEHEDGWTCENHDSTYGKDPVISGTDGALGTYKSYSGSLKGLQYFTIVNLTPFTFKYESSASNSNQMKRWDFGDVEPGKARQNIGWYHAGAFDSQVDSKGEAYYTIGDTGKKFVVRVTNNFKAGDHPYRAVWDLNGMGAGQREVKCPGDETPVTLVITGSPDYEHGFITSIRSGPGNWMGMIYETIKDRQLKDVIVPGSHDAGMSYMSNKFGGDGNKDNTQTQGLNIRDQLWVGSRWFDFRFISIHEQGDISSYDFWITHMTNVGDIWHGNSGESMDEVVDEINEFTSENPGEVIVLQLRLLHGIFAAAGSSRLAWDSDIKENFFSKLKKINNRCPNLDKKTDGGGGHLEKLKISQLMRGATKTGKEETGDPANGCVIIMIDTESMIEGSELKDDDAHSRGDGIYRKLDMVWEDAWPDKIEAKLSAEEAVEMWTKQKDKSKLHVGQWVVTGGARSISWNAEVMNSVFPWRAINTIGPNTKYPSVFLMDYIGVFVQGETDWNLLSFEAYVMAVGLNLYTLSENCDINAYKRPPLLPGGSKANRLASIKKPWEWNGVIYANGTRLEEAPADLHVGCVEILEKGTTFGNGTVLREDMPNPGCFDKGNGSGDRLPSFETASSTMKTTVRTVSTISSAPVTVTTRSRALATPTRSA</sequence>
<dbReference type="InterPro" id="IPR013517">
    <property type="entry name" value="FG-GAP"/>
</dbReference>
<evidence type="ECO:0000313" key="5">
    <source>
        <dbReference type="Proteomes" id="UP000635477"/>
    </source>
</evidence>
<dbReference type="SUPFAM" id="SSF69318">
    <property type="entry name" value="Integrin alpha N-terminal domain"/>
    <property type="match status" value="3"/>
</dbReference>
<feature type="domain" description="SGNH hydrolase-type esterase" evidence="3">
    <location>
        <begin position="3"/>
        <end position="180"/>
    </location>
</feature>
<evidence type="ECO:0000256" key="2">
    <source>
        <dbReference type="SAM" id="MobiDB-lite"/>
    </source>
</evidence>
<dbReference type="InterPro" id="IPR028994">
    <property type="entry name" value="Integrin_alpha_N"/>
</dbReference>
<dbReference type="Gene3D" id="2.130.10.130">
    <property type="entry name" value="Integrin alpha, N-terminal"/>
    <property type="match status" value="1"/>
</dbReference>
<keyword evidence="1" id="KW-0732">Signal</keyword>
<dbReference type="EMBL" id="JABEYC010000182">
    <property type="protein sequence ID" value="KAF4981158.1"/>
    <property type="molecule type" value="Genomic_DNA"/>
</dbReference>
<reference evidence="4" key="2">
    <citation type="submission" date="2020-05" db="EMBL/GenBank/DDBJ databases">
        <authorList>
            <person name="Kim H.-S."/>
            <person name="Proctor R.H."/>
            <person name="Brown D.W."/>
        </authorList>
    </citation>
    <scope>NUCLEOTIDE SEQUENCE</scope>
    <source>
        <strain evidence="4">NRRL 22465</strain>
    </source>
</reference>
<dbReference type="Pfam" id="PF13517">
    <property type="entry name" value="FG-GAP_3"/>
    <property type="match status" value="4"/>
</dbReference>
<dbReference type="Pfam" id="PF13472">
    <property type="entry name" value="Lipase_GDSL_2"/>
    <property type="match status" value="1"/>
</dbReference>
<dbReference type="SUPFAM" id="SSF52266">
    <property type="entry name" value="SGNH hydrolase"/>
    <property type="match status" value="1"/>
</dbReference>
<dbReference type="OrthoDB" id="1046782at2759"/>
<reference evidence="4" key="1">
    <citation type="journal article" date="2020" name="BMC Genomics">
        <title>Correction to: Identification and distribution of gene clusters required for synthesis of sphingolipid metabolism inhibitors in diverse species of the filamentous fungus Fusarium.</title>
        <authorList>
            <person name="Kim H.S."/>
            <person name="Lohmar J.M."/>
            <person name="Busman M."/>
            <person name="Brown D.W."/>
            <person name="Naumann T.A."/>
            <person name="Divon H.H."/>
            <person name="Lysoe E."/>
            <person name="Uhlig S."/>
            <person name="Proctor R.H."/>
        </authorList>
    </citation>
    <scope>NUCLEOTIDE SEQUENCE</scope>
    <source>
        <strain evidence="4">NRRL 22465</strain>
    </source>
</reference>
<dbReference type="SUPFAM" id="SSF51695">
    <property type="entry name" value="PLC-like phosphodiesterases"/>
    <property type="match status" value="1"/>
</dbReference>